<dbReference type="STRING" id="983920.Y88_0994"/>
<protein>
    <submittedName>
        <fullName evidence="7">Glycolate reductase</fullName>
    </submittedName>
</protein>
<dbReference type="GO" id="GO:0051287">
    <property type="term" value="F:NAD binding"/>
    <property type="evidence" value="ECO:0007669"/>
    <property type="project" value="InterPro"/>
</dbReference>
<feature type="domain" description="D-isomer specific 2-hydroxyacid dehydrogenase catalytic" evidence="5">
    <location>
        <begin position="30"/>
        <end position="345"/>
    </location>
</feature>
<keyword evidence="2 4" id="KW-0560">Oxidoreductase</keyword>
<feature type="domain" description="D-isomer specific 2-hydroxyacid dehydrogenase NAD-binding" evidence="6">
    <location>
        <begin position="135"/>
        <end position="314"/>
    </location>
</feature>
<evidence type="ECO:0000256" key="4">
    <source>
        <dbReference type="RuleBase" id="RU003719"/>
    </source>
</evidence>
<name>F1Z948_9SPHN</name>
<comment type="similarity">
    <text evidence="1 4">Belongs to the D-isomer specific 2-hydroxyacid dehydrogenase family.</text>
</comment>
<comment type="caution">
    <text evidence="7">The sequence shown here is derived from an EMBL/GenBank/DDBJ whole genome shotgun (WGS) entry which is preliminary data.</text>
</comment>
<reference evidence="7 8" key="1">
    <citation type="journal article" date="2012" name="J. Bacteriol.">
        <title>Draft Genome Sequence of Novosphingobium nitrogenifigens Y88T.</title>
        <authorList>
            <person name="Strabala T.J."/>
            <person name="Macdonald L."/>
            <person name="Liu V."/>
            <person name="Smit A.M."/>
        </authorList>
    </citation>
    <scope>NUCLEOTIDE SEQUENCE [LARGE SCALE GENOMIC DNA]</scope>
    <source>
        <strain evidence="7 8">DSM 19370</strain>
    </source>
</reference>
<dbReference type="InterPro" id="IPR050223">
    <property type="entry name" value="D-isomer_2-hydroxyacid_DH"/>
</dbReference>
<dbReference type="OrthoDB" id="9793626at2"/>
<dbReference type="InterPro" id="IPR029752">
    <property type="entry name" value="D-isomer_DH_CS1"/>
</dbReference>
<dbReference type="PROSITE" id="PS00671">
    <property type="entry name" value="D_2_HYDROXYACID_DH_3"/>
    <property type="match status" value="1"/>
</dbReference>
<evidence type="ECO:0000259" key="5">
    <source>
        <dbReference type="Pfam" id="PF00389"/>
    </source>
</evidence>
<keyword evidence="3" id="KW-0520">NAD</keyword>
<dbReference type="InterPro" id="IPR036291">
    <property type="entry name" value="NAD(P)-bd_dom_sf"/>
</dbReference>
<dbReference type="AlphaFoldDB" id="F1Z948"/>
<dbReference type="RefSeq" id="WP_008065906.1">
    <property type="nucleotide sequence ID" value="NZ_AQWK01000001.1"/>
</dbReference>
<keyword evidence="8" id="KW-1185">Reference proteome</keyword>
<dbReference type="SUPFAM" id="SSF52283">
    <property type="entry name" value="Formate/glycerate dehydrogenase catalytic domain-like"/>
    <property type="match status" value="1"/>
</dbReference>
<organism evidence="7 8">
    <name type="scientific">Novosphingobium nitrogenifigens DSM 19370</name>
    <dbReference type="NCBI Taxonomy" id="983920"/>
    <lineage>
        <taxon>Bacteria</taxon>
        <taxon>Pseudomonadati</taxon>
        <taxon>Pseudomonadota</taxon>
        <taxon>Alphaproteobacteria</taxon>
        <taxon>Sphingomonadales</taxon>
        <taxon>Sphingomonadaceae</taxon>
        <taxon>Novosphingobium</taxon>
    </lineage>
</organism>
<dbReference type="PROSITE" id="PS00670">
    <property type="entry name" value="D_2_HYDROXYACID_DH_2"/>
    <property type="match status" value="1"/>
</dbReference>
<dbReference type="FunCoup" id="F1Z948">
    <property type="interactions" value="395"/>
</dbReference>
<dbReference type="EMBL" id="AEWJ01000038">
    <property type="protein sequence ID" value="EGD58932.1"/>
    <property type="molecule type" value="Genomic_DNA"/>
</dbReference>
<dbReference type="HOGENOM" id="CLU_019796_1_2_5"/>
<gene>
    <name evidence="7" type="ORF">Y88_0994</name>
</gene>
<dbReference type="SUPFAM" id="SSF51735">
    <property type="entry name" value="NAD(P)-binding Rossmann-fold domains"/>
    <property type="match status" value="1"/>
</dbReference>
<dbReference type="PANTHER" id="PTHR10996:SF283">
    <property type="entry name" value="GLYOXYLATE_HYDROXYPYRUVATE REDUCTASE B"/>
    <property type="match status" value="1"/>
</dbReference>
<dbReference type="InParanoid" id="F1Z948"/>
<dbReference type="InterPro" id="IPR006140">
    <property type="entry name" value="D-isomer_DH_NAD-bd"/>
</dbReference>
<accession>F1Z948</accession>
<dbReference type="GO" id="GO:0005829">
    <property type="term" value="C:cytosol"/>
    <property type="evidence" value="ECO:0007669"/>
    <property type="project" value="TreeGrafter"/>
</dbReference>
<dbReference type="eggNOG" id="COG1052">
    <property type="taxonomic scope" value="Bacteria"/>
</dbReference>
<evidence type="ECO:0000259" key="6">
    <source>
        <dbReference type="Pfam" id="PF02826"/>
    </source>
</evidence>
<dbReference type="PANTHER" id="PTHR10996">
    <property type="entry name" value="2-HYDROXYACID DEHYDROGENASE-RELATED"/>
    <property type="match status" value="1"/>
</dbReference>
<dbReference type="GO" id="GO:0030267">
    <property type="term" value="F:glyoxylate reductase (NADPH) activity"/>
    <property type="evidence" value="ECO:0007669"/>
    <property type="project" value="TreeGrafter"/>
</dbReference>
<dbReference type="GO" id="GO:0016618">
    <property type="term" value="F:hydroxypyruvate reductase [NAD(P)H] activity"/>
    <property type="evidence" value="ECO:0007669"/>
    <property type="project" value="TreeGrafter"/>
</dbReference>
<dbReference type="CDD" id="cd05301">
    <property type="entry name" value="GDH"/>
    <property type="match status" value="1"/>
</dbReference>
<evidence type="ECO:0000313" key="7">
    <source>
        <dbReference type="EMBL" id="EGD58932.1"/>
    </source>
</evidence>
<dbReference type="InterPro" id="IPR029753">
    <property type="entry name" value="D-isomer_DH_CS"/>
</dbReference>
<dbReference type="InterPro" id="IPR006139">
    <property type="entry name" value="D-isomer_2_OHA_DH_cat_dom"/>
</dbReference>
<evidence type="ECO:0000256" key="1">
    <source>
        <dbReference type="ARBA" id="ARBA00005854"/>
    </source>
</evidence>
<evidence type="ECO:0000256" key="3">
    <source>
        <dbReference type="ARBA" id="ARBA00023027"/>
    </source>
</evidence>
<dbReference type="Pfam" id="PF00389">
    <property type="entry name" value="2-Hacid_dh"/>
    <property type="match status" value="1"/>
</dbReference>
<evidence type="ECO:0000256" key="2">
    <source>
        <dbReference type="ARBA" id="ARBA00023002"/>
    </source>
</evidence>
<dbReference type="FunFam" id="3.40.50.720:FF:000203">
    <property type="entry name" value="D-3-phosphoglycerate dehydrogenase (SerA)"/>
    <property type="match status" value="1"/>
</dbReference>
<dbReference type="Pfam" id="PF02826">
    <property type="entry name" value="2-Hacid_dh_C"/>
    <property type="match status" value="1"/>
</dbReference>
<dbReference type="Gene3D" id="3.40.50.720">
    <property type="entry name" value="NAD(P)-binding Rossmann-like Domain"/>
    <property type="match status" value="2"/>
</dbReference>
<dbReference type="Proteomes" id="UP000004728">
    <property type="component" value="Unassembled WGS sequence"/>
</dbReference>
<proteinExistence type="inferred from homology"/>
<evidence type="ECO:0000313" key="8">
    <source>
        <dbReference type="Proteomes" id="UP000004728"/>
    </source>
</evidence>
<dbReference type="PROSITE" id="PS00065">
    <property type="entry name" value="D_2_HYDROXYACID_DH_1"/>
    <property type="match status" value="1"/>
</dbReference>
<sequence>MPSHSIRHTGSGATALPAAETRRIAGKPRVVVTRRLLPETEARMGELFDAVFNTDDRAMSRDELIAAMADADVLVPTLTDTIDADLIASAPPRLRLIANFGAGIEHIDLGAARARKIMVTNTPGVFTDDTADMTLGLILSVTRRLTHGARVLRNGQWQGWAPSTLLGHRVGGRALGIVGMGRIGQAVAHRARAFGLKVIYHNRHRVPEALETMLGARYEPDLDALVAAADILTLHCPATPETRHLIDARRIALMKPGALIINTSRGTIVEEEAMIEALVSGHLGGAGLDVFEHEPLVDQRLRDHDNVAIVPHMGSATVEGRIASGEKVIANIRFWADGHRPPDQVLEGWL</sequence>